<dbReference type="Proteomes" id="UP001499863">
    <property type="component" value="Unassembled WGS sequence"/>
</dbReference>
<proteinExistence type="predicted"/>
<keyword evidence="2" id="KW-0472">Membrane</keyword>
<evidence type="ECO:0000256" key="2">
    <source>
        <dbReference type="SAM" id="Phobius"/>
    </source>
</evidence>
<reference evidence="3 4" key="1">
    <citation type="journal article" date="2019" name="Int. J. Syst. Evol. Microbiol.">
        <title>The Global Catalogue of Microorganisms (GCM) 10K type strain sequencing project: providing services to taxonomists for standard genome sequencing and annotation.</title>
        <authorList>
            <consortium name="The Broad Institute Genomics Platform"/>
            <consortium name="The Broad Institute Genome Sequencing Center for Infectious Disease"/>
            <person name="Wu L."/>
            <person name="Ma J."/>
        </authorList>
    </citation>
    <scope>NUCLEOTIDE SEQUENCE [LARGE SCALE GENOMIC DNA]</scope>
    <source>
        <strain evidence="3 4">JCM 12393</strain>
    </source>
</reference>
<organism evidence="3 4">
    <name type="scientific">Kitasatospora putterlickiae</name>
    <dbReference type="NCBI Taxonomy" id="221725"/>
    <lineage>
        <taxon>Bacteria</taxon>
        <taxon>Bacillati</taxon>
        <taxon>Actinomycetota</taxon>
        <taxon>Actinomycetes</taxon>
        <taxon>Kitasatosporales</taxon>
        <taxon>Streptomycetaceae</taxon>
        <taxon>Kitasatospora</taxon>
    </lineage>
</organism>
<feature type="region of interest" description="Disordered" evidence="1">
    <location>
        <begin position="72"/>
        <end position="97"/>
    </location>
</feature>
<evidence type="ECO:0000256" key="1">
    <source>
        <dbReference type="SAM" id="MobiDB-lite"/>
    </source>
</evidence>
<keyword evidence="2" id="KW-0812">Transmembrane</keyword>
<accession>A0ABN1YJQ6</accession>
<name>A0ABN1YJQ6_9ACTN</name>
<keyword evidence="4" id="KW-1185">Reference proteome</keyword>
<gene>
    <name evidence="3" type="ORF">GCM10009639_69380</name>
</gene>
<feature type="transmembrane region" description="Helical" evidence="2">
    <location>
        <begin position="35"/>
        <end position="55"/>
    </location>
</feature>
<evidence type="ECO:0000313" key="3">
    <source>
        <dbReference type="EMBL" id="GAA1415355.1"/>
    </source>
</evidence>
<protein>
    <submittedName>
        <fullName evidence="3">Uncharacterized protein</fullName>
    </submittedName>
</protein>
<comment type="caution">
    <text evidence="3">The sequence shown here is derived from an EMBL/GenBank/DDBJ whole genome shotgun (WGS) entry which is preliminary data.</text>
</comment>
<sequence>MYRLTLSLWRTCVPYVVAFLVVEAARLGIELDDASVTAALVTGFGTVYYAAFRFLEERFGASWGWFLGAARPPSYPPSASSAPSAATGSHGTEQEVR</sequence>
<dbReference type="EMBL" id="BAAAKJ010000519">
    <property type="protein sequence ID" value="GAA1415355.1"/>
    <property type="molecule type" value="Genomic_DNA"/>
</dbReference>
<dbReference type="RefSeq" id="WP_344345624.1">
    <property type="nucleotide sequence ID" value="NZ_BAAAKJ010000519.1"/>
</dbReference>
<feature type="compositionally biased region" description="Low complexity" evidence="1">
    <location>
        <begin position="72"/>
        <end position="86"/>
    </location>
</feature>
<feature type="transmembrane region" description="Helical" evidence="2">
    <location>
        <begin position="12"/>
        <end position="29"/>
    </location>
</feature>
<evidence type="ECO:0000313" key="4">
    <source>
        <dbReference type="Proteomes" id="UP001499863"/>
    </source>
</evidence>
<keyword evidence="2" id="KW-1133">Transmembrane helix</keyword>